<sequence length="309" mass="33119">MNYVVGIDIGGTKIAVGIVDEEGNLYDNKIFSNDAQSPVETKLEHLYSMVHGLINQTMFSRDRLLGIGVGAPGPLNAKNGVITCPPNLPNWENTYIVDLLQEEFQVPVVLENDANAATLAEKWIGAAQENNHFVYMTISTGIGSGLYVDGNLVSGSRGNAGDIGHMVIDPSYGPCTCGQDGCFESIASGTAIARLGSTLIGESLTTKQIFDLYYQGNESITLFINDVFTKIGSGCVTLINTFDPEKIIIGGGVSKVGNCLFEEVQDYVSNYALNPEGRKTEIVPSGLKQNSGVIGAAALFFQKWMTVEN</sequence>
<dbReference type="PANTHER" id="PTHR18964">
    <property type="entry name" value="ROK (REPRESSOR, ORF, KINASE) FAMILY"/>
    <property type="match status" value="1"/>
</dbReference>
<dbReference type="InterPro" id="IPR049874">
    <property type="entry name" value="ROK_cs"/>
</dbReference>
<reference evidence="2 3" key="1">
    <citation type="submission" date="2022-04" db="EMBL/GenBank/DDBJ databases">
        <title>Halobacillus sp. isolated from saltern.</title>
        <authorList>
            <person name="Won M."/>
            <person name="Lee C.-M."/>
            <person name="Woen H.-Y."/>
            <person name="Kwon S.-W."/>
        </authorList>
    </citation>
    <scope>NUCLEOTIDE SEQUENCE [LARGE SCALE GENOMIC DNA]</scope>
    <source>
        <strain evidence="2 3">SSTM10-2</strain>
    </source>
</reference>
<dbReference type="InterPro" id="IPR043129">
    <property type="entry name" value="ATPase_NBD"/>
</dbReference>
<accession>A0ABY4GYN8</accession>
<evidence type="ECO:0000256" key="1">
    <source>
        <dbReference type="ARBA" id="ARBA00006479"/>
    </source>
</evidence>
<dbReference type="CDD" id="cd24068">
    <property type="entry name" value="ASKHA_NBD_ROK_FnNanK-like"/>
    <property type="match status" value="1"/>
</dbReference>
<dbReference type="PANTHER" id="PTHR18964:SF149">
    <property type="entry name" value="BIFUNCTIONAL UDP-N-ACETYLGLUCOSAMINE 2-EPIMERASE_N-ACETYLMANNOSAMINE KINASE"/>
    <property type="match status" value="1"/>
</dbReference>
<evidence type="ECO:0000313" key="3">
    <source>
        <dbReference type="Proteomes" id="UP000831880"/>
    </source>
</evidence>
<dbReference type="Proteomes" id="UP000831880">
    <property type="component" value="Chromosome"/>
</dbReference>
<dbReference type="InterPro" id="IPR000600">
    <property type="entry name" value="ROK"/>
</dbReference>
<protein>
    <submittedName>
        <fullName evidence="2">ROK family protein</fullName>
    </submittedName>
</protein>
<dbReference type="Gene3D" id="3.30.420.40">
    <property type="match status" value="2"/>
</dbReference>
<keyword evidence="3" id="KW-1185">Reference proteome</keyword>
<dbReference type="EMBL" id="CP095074">
    <property type="protein sequence ID" value="UOQ91897.1"/>
    <property type="molecule type" value="Genomic_DNA"/>
</dbReference>
<dbReference type="Pfam" id="PF00480">
    <property type="entry name" value="ROK"/>
    <property type="match status" value="1"/>
</dbReference>
<gene>
    <name evidence="2" type="ORF">MUO14_15425</name>
</gene>
<dbReference type="SUPFAM" id="SSF53067">
    <property type="entry name" value="Actin-like ATPase domain"/>
    <property type="match status" value="1"/>
</dbReference>
<dbReference type="PROSITE" id="PS01125">
    <property type="entry name" value="ROK"/>
    <property type="match status" value="1"/>
</dbReference>
<proteinExistence type="inferred from homology"/>
<name>A0ABY4GYN8_9BACI</name>
<evidence type="ECO:0000313" key="2">
    <source>
        <dbReference type="EMBL" id="UOQ91897.1"/>
    </source>
</evidence>
<dbReference type="RefSeq" id="WP_244751508.1">
    <property type="nucleotide sequence ID" value="NZ_CP095074.1"/>
</dbReference>
<comment type="similarity">
    <text evidence="1">Belongs to the ROK (NagC/XylR) family.</text>
</comment>
<organism evidence="2 3">
    <name type="scientific">Halobacillus shinanisalinarum</name>
    <dbReference type="NCBI Taxonomy" id="2932258"/>
    <lineage>
        <taxon>Bacteria</taxon>
        <taxon>Bacillati</taxon>
        <taxon>Bacillota</taxon>
        <taxon>Bacilli</taxon>
        <taxon>Bacillales</taxon>
        <taxon>Bacillaceae</taxon>
        <taxon>Halobacillus</taxon>
    </lineage>
</organism>